<protein>
    <submittedName>
        <fullName evidence="1">Uncharacterized protein</fullName>
    </submittedName>
</protein>
<sequence length="175" mass="19040">MPGRRRGKETAYYFRNARALAVTAGELAARSSQSVVAVLFRDADGTQSAGRGDWQAKWDSMIKGFDYERFATGVPMIPKPKSEAWLLCALKTTQPYQHCEALEFESGNDNAPRSLKAQLADALGERPNAAGLAELVRSGRVDASRIDMPSFSAFKVRLEGCLQRPGQSDGSAVRG</sequence>
<dbReference type="Proteomes" id="UP001138802">
    <property type="component" value="Unassembled WGS sequence"/>
</dbReference>
<dbReference type="RefSeq" id="WP_200389400.1">
    <property type="nucleotide sequence ID" value="NZ_NRSD01000028.1"/>
</dbReference>
<keyword evidence="2" id="KW-1185">Reference proteome</keyword>
<reference evidence="1 2" key="1">
    <citation type="journal article" date="2020" name="Microorganisms">
        <title>Osmotic Adaptation and Compatible Solute Biosynthesis of Phototrophic Bacteria as Revealed from Genome Analyses.</title>
        <authorList>
            <person name="Imhoff J.F."/>
            <person name="Rahn T."/>
            <person name="Kunzel S."/>
            <person name="Keller A."/>
            <person name="Neulinger S.C."/>
        </authorList>
    </citation>
    <scope>NUCLEOTIDE SEQUENCE [LARGE SCALE GENOMIC DNA]</scope>
    <source>
        <strain evidence="1 2">DSM 21303</strain>
    </source>
</reference>
<comment type="caution">
    <text evidence="1">The sequence shown here is derived from an EMBL/GenBank/DDBJ whole genome shotgun (WGS) entry which is preliminary data.</text>
</comment>
<dbReference type="AlphaFoldDB" id="A0A9X1BA45"/>
<gene>
    <name evidence="1" type="ORF">CKO25_18395</name>
</gene>
<accession>A0A9X1BA45</accession>
<dbReference type="EMBL" id="NRSD01000028">
    <property type="protein sequence ID" value="MBK1646577.1"/>
    <property type="molecule type" value="Genomic_DNA"/>
</dbReference>
<evidence type="ECO:0000313" key="2">
    <source>
        <dbReference type="Proteomes" id="UP001138802"/>
    </source>
</evidence>
<evidence type="ECO:0000313" key="1">
    <source>
        <dbReference type="EMBL" id="MBK1646577.1"/>
    </source>
</evidence>
<organism evidence="1 2">
    <name type="scientific">Thiocapsa imhoffii</name>
    <dbReference type="NCBI Taxonomy" id="382777"/>
    <lineage>
        <taxon>Bacteria</taxon>
        <taxon>Pseudomonadati</taxon>
        <taxon>Pseudomonadota</taxon>
        <taxon>Gammaproteobacteria</taxon>
        <taxon>Chromatiales</taxon>
        <taxon>Chromatiaceae</taxon>
        <taxon>Thiocapsa</taxon>
    </lineage>
</organism>
<name>A0A9X1BA45_9GAMM</name>
<proteinExistence type="predicted"/>